<evidence type="ECO:0000313" key="5">
    <source>
        <dbReference type="Proteomes" id="UP000799772"/>
    </source>
</evidence>
<reference evidence="4" key="1">
    <citation type="journal article" date="2020" name="Stud. Mycol.">
        <title>101 Dothideomycetes genomes: a test case for predicting lifestyles and emergence of pathogens.</title>
        <authorList>
            <person name="Haridas S."/>
            <person name="Albert R."/>
            <person name="Binder M."/>
            <person name="Bloem J."/>
            <person name="Labutti K."/>
            <person name="Salamov A."/>
            <person name="Andreopoulos B."/>
            <person name="Baker S."/>
            <person name="Barry K."/>
            <person name="Bills G."/>
            <person name="Bluhm B."/>
            <person name="Cannon C."/>
            <person name="Castanera R."/>
            <person name="Culley D."/>
            <person name="Daum C."/>
            <person name="Ezra D."/>
            <person name="Gonzalez J."/>
            <person name="Henrissat B."/>
            <person name="Kuo A."/>
            <person name="Liang C."/>
            <person name="Lipzen A."/>
            <person name="Lutzoni F."/>
            <person name="Magnuson J."/>
            <person name="Mondo S."/>
            <person name="Nolan M."/>
            <person name="Ohm R."/>
            <person name="Pangilinan J."/>
            <person name="Park H.-J."/>
            <person name="Ramirez L."/>
            <person name="Alfaro M."/>
            <person name="Sun H."/>
            <person name="Tritt A."/>
            <person name="Yoshinaga Y."/>
            <person name="Zwiers L.-H."/>
            <person name="Turgeon B."/>
            <person name="Goodwin S."/>
            <person name="Spatafora J."/>
            <person name="Crous P."/>
            <person name="Grigoriev I."/>
        </authorList>
    </citation>
    <scope>NUCLEOTIDE SEQUENCE</scope>
    <source>
        <strain evidence="4">CBS 133067</strain>
    </source>
</reference>
<dbReference type="EMBL" id="ML978140">
    <property type="protein sequence ID" value="KAF2093055.1"/>
    <property type="molecule type" value="Genomic_DNA"/>
</dbReference>
<proteinExistence type="predicted"/>
<dbReference type="Pfam" id="PF20237">
    <property type="entry name" value="DUF6594"/>
    <property type="match status" value="2"/>
</dbReference>
<dbReference type="AlphaFoldDB" id="A0A9P4M161"/>
<dbReference type="InterPro" id="IPR046529">
    <property type="entry name" value="DUF6594"/>
</dbReference>
<keyword evidence="2" id="KW-0472">Membrane</keyword>
<feature type="region of interest" description="Disordered" evidence="1">
    <location>
        <begin position="85"/>
        <end position="153"/>
    </location>
</feature>
<dbReference type="PANTHER" id="PTHR34502">
    <property type="entry name" value="DUF6594 DOMAIN-CONTAINING PROTEIN-RELATED"/>
    <property type="match status" value="1"/>
</dbReference>
<feature type="transmembrane region" description="Helical" evidence="2">
    <location>
        <begin position="370"/>
        <end position="393"/>
    </location>
</feature>
<feature type="region of interest" description="Disordered" evidence="1">
    <location>
        <begin position="173"/>
        <end position="213"/>
    </location>
</feature>
<feature type="domain" description="DUF6594" evidence="3">
    <location>
        <begin position="190"/>
        <end position="435"/>
    </location>
</feature>
<evidence type="ECO:0000259" key="3">
    <source>
        <dbReference type="Pfam" id="PF20237"/>
    </source>
</evidence>
<evidence type="ECO:0000256" key="1">
    <source>
        <dbReference type="SAM" id="MobiDB-lite"/>
    </source>
</evidence>
<comment type="caution">
    <text evidence="4">The sequence shown here is derived from an EMBL/GenBank/DDBJ whole genome shotgun (WGS) entry which is preliminary data.</text>
</comment>
<keyword evidence="2" id="KW-0812">Transmembrane</keyword>
<accession>A0A9P4M161</accession>
<organism evidence="4 5">
    <name type="scientific">Rhizodiscina lignyota</name>
    <dbReference type="NCBI Taxonomy" id="1504668"/>
    <lineage>
        <taxon>Eukaryota</taxon>
        <taxon>Fungi</taxon>
        <taxon>Dikarya</taxon>
        <taxon>Ascomycota</taxon>
        <taxon>Pezizomycotina</taxon>
        <taxon>Dothideomycetes</taxon>
        <taxon>Pleosporomycetidae</taxon>
        <taxon>Aulographales</taxon>
        <taxon>Rhizodiscinaceae</taxon>
        <taxon>Rhizodiscina</taxon>
    </lineage>
</organism>
<dbReference type="Proteomes" id="UP000799772">
    <property type="component" value="Unassembled WGS sequence"/>
</dbReference>
<keyword evidence="5" id="KW-1185">Reference proteome</keyword>
<gene>
    <name evidence="4" type="ORF">NA57DRAFT_61911</name>
</gene>
<feature type="compositionally biased region" description="Polar residues" evidence="1">
    <location>
        <begin position="203"/>
        <end position="213"/>
    </location>
</feature>
<keyword evidence="2" id="KW-1133">Transmembrane helix</keyword>
<dbReference type="OrthoDB" id="5342093at2759"/>
<dbReference type="PANTHER" id="PTHR34502:SF5">
    <property type="entry name" value="DUF6594 DOMAIN-CONTAINING PROTEIN"/>
    <property type="match status" value="1"/>
</dbReference>
<feature type="compositionally biased region" description="Acidic residues" evidence="1">
    <location>
        <begin position="191"/>
        <end position="201"/>
    </location>
</feature>
<feature type="domain" description="DUF6594" evidence="3">
    <location>
        <begin position="20"/>
        <end position="84"/>
    </location>
</feature>
<feature type="transmembrane region" description="Helical" evidence="2">
    <location>
        <begin position="425"/>
        <end position="442"/>
    </location>
</feature>
<evidence type="ECO:0000313" key="4">
    <source>
        <dbReference type="EMBL" id="KAF2093055.1"/>
    </source>
</evidence>
<feature type="compositionally biased region" description="Polar residues" evidence="1">
    <location>
        <begin position="142"/>
        <end position="153"/>
    </location>
</feature>
<sequence>MSNRNSAFEELEALSEEGFAKLAWIMSRSDTRNLAIFRKFGELNMFNLLRLQSELMELHEEFRFLYKQDEFEKCRFDFKELRKSDSAQTKRRASNGAGALKGPSAPNDIGLSPGLYPTGQFNPREALAPNRTNYSHGPFIHSGSSASGSNTLKGSSLLDSPAFPSEPYSPTASYLPFVPDPSNAAVSQNEEASDSEDDYCNSEDGSSYNPNDLQRLSKRIQGKLREYNEALWQVSRLESIETPHLGSLECLENWLYQHRTEVERKKNQKFLVKADEFMYHESIKLNDFIAVRAPRTDRDPFQETLSPKIVRILIFFRNIFEHRFRTKSKEDVEATNSNSQDANAKDKKTPEKAELDYLRIHKLARRASKFSAFFIAITAALFPVLSMVALYFINRTIIRLWALIGLTLAFALAIKLFTAARSSDIFAIAAGFVAVEAIFIGSPGKS</sequence>
<name>A0A9P4M161_9PEZI</name>
<evidence type="ECO:0000256" key="2">
    <source>
        <dbReference type="SAM" id="Phobius"/>
    </source>
</evidence>
<feature type="transmembrane region" description="Helical" evidence="2">
    <location>
        <begin position="400"/>
        <end position="419"/>
    </location>
</feature>
<protein>
    <recommendedName>
        <fullName evidence="3">DUF6594 domain-containing protein</fullName>
    </recommendedName>
</protein>